<dbReference type="InterPro" id="IPR002656">
    <property type="entry name" value="Acyl_transf_3_dom"/>
</dbReference>
<name>A0ABS2GUU6_9BURK</name>
<reference evidence="9 10" key="1">
    <citation type="journal article" date="2021" name="Sci. Rep.">
        <title>The distribution of antibiotic resistance genes in chicken gut microbiota commensals.</title>
        <authorList>
            <person name="Juricova H."/>
            <person name="Matiasovicova J."/>
            <person name="Kubasova T."/>
            <person name="Cejkova D."/>
            <person name="Rychlik I."/>
        </authorList>
    </citation>
    <scope>NUCLEOTIDE SEQUENCE [LARGE SCALE GENOMIC DNA]</scope>
    <source>
        <strain evidence="9 10">An562</strain>
    </source>
</reference>
<feature type="transmembrane region" description="Helical" evidence="7">
    <location>
        <begin position="90"/>
        <end position="107"/>
    </location>
</feature>
<evidence type="ECO:0000256" key="4">
    <source>
        <dbReference type="ARBA" id="ARBA00022692"/>
    </source>
</evidence>
<feature type="transmembrane region" description="Helical" evidence="7">
    <location>
        <begin position="153"/>
        <end position="177"/>
    </location>
</feature>
<keyword evidence="9" id="KW-0808">Transferase</keyword>
<evidence type="ECO:0000256" key="6">
    <source>
        <dbReference type="ARBA" id="ARBA00023136"/>
    </source>
</evidence>
<evidence type="ECO:0000256" key="5">
    <source>
        <dbReference type="ARBA" id="ARBA00022989"/>
    </source>
</evidence>
<evidence type="ECO:0000259" key="8">
    <source>
        <dbReference type="Pfam" id="PF01757"/>
    </source>
</evidence>
<dbReference type="Proteomes" id="UP000777002">
    <property type="component" value="Unassembled WGS sequence"/>
</dbReference>
<evidence type="ECO:0000313" key="10">
    <source>
        <dbReference type="Proteomes" id="UP000777002"/>
    </source>
</evidence>
<keyword evidence="9" id="KW-0012">Acyltransferase</keyword>
<feature type="transmembrane region" description="Helical" evidence="7">
    <location>
        <begin position="50"/>
        <end position="69"/>
    </location>
</feature>
<keyword evidence="10" id="KW-1185">Reference proteome</keyword>
<accession>A0ABS2GUU6</accession>
<sequence length="350" mass="40577">MNLCPPPKSSIQTTKKIHLIEFDYIRVIAMLFVIAVHTLAVIDFKDPVSFFYFQLMQIIFFTCNGMFFLMSGKFALIERQSLYLYYLKKMVYLGIPILIFFYIRSLYEGSNYFLNLLGELADTEYWFLYVLIGNIVLAPLLAKAFVNFNLTECWLFLGFGLFAHAMMMICSICHVNYCWSFIFSGYSLYFYLGTCVEKIIYTKRVKEILFTLAFVGVGISLILKYKGVTNYIHDLSPIFTIITLGTYFGILSLAKRLKDKLSNLSPVIMFIAKHSFVVYLVHMMVFEITIKYYPMQWTGSLSILLHLIMTVIVFIFSLIVAVVVDNFFLNPLCSKIMQLATSKKKCKDNR</sequence>
<dbReference type="PANTHER" id="PTHR40074:SF2">
    <property type="entry name" value="O-ACETYLTRANSFERASE WECH"/>
    <property type="match status" value="1"/>
</dbReference>
<evidence type="ECO:0000313" key="9">
    <source>
        <dbReference type="EMBL" id="MBM6928981.1"/>
    </source>
</evidence>
<protein>
    <submittedName>
        <fullName evidence="9">Acyltransferase</fullName>
    </submittedName>
</protein>
<feature type="transmembrane region" description="Helical" evidence="7">
    <location>
        <begin position="208"/>
        <end position="225"/>
    </location>
</feature>
<feature type="transmembrane region" description="Helical" evidence="7">
    <location>
        <begin position="305"/>
        <end position="329"/>
    </location>
</feature>
<evidence type="ECO:0000256" key="7">
    <source>
        <dbReference type="SAM" id="Phobius"/>
    </source>
</evidence>
<keyword evidence="5 7" id="KW-1133">Transmembrane helix</keyword>
<dbReference type="Pfam" id="PF01757">
    <property type="entry name" value="Acyl_transf_3"/>
    <property type="match status" value="1"/>
</dbReference>
<comment type="similarity">
    <text evidence="2">Belongs to the acyltransferase 3 family.</text>
</comment>
<organism evidence="9 10">
    <name type="scientific">Parasutterella secunda</name>
    <dbReference type="NCBI Taxonomy" id="626947"/>
    <lineage>
        <taxon>Bacteria</taxon>
        <taxon>Pseudomonadati</taxon>
        <taxon>Pseudomonadota</taxon>
        <taxon>Betaproteobacteria</taxon>
        <taxon>Burkholderiales</taxon>
        <taxon>Sutterellaceae</taxon>
        <taxon>Parasutterella</taxon>
    </lineage>
</organism>
<dbReference type="GO" id="GO:0016746">
    <property type="term" value="F:acyltransferase activity"/>
    <property type="evidence" value="ECO:0007669"/>
    <property type="project" value="UniProtKB-KW"/>
</dbReference>
<feature type="domain" description="Acyltransferase 3" evidence="8">
    <location>
        <begin position="21"/>
        <end position="322"/>
    </location>
</feature>
<proteinExistence type="inferred from homology"/>
<comment type="subcellular location">
    <subcellularLocation>
        <location evidence="1">Cell membrane</location>
        <topology evidence="1">Multi-pass membrane protein</topology>
    </subcellularLocation>
</comment>
<dbReference type="PANTHER" id="PTHR40074">
    <property type="entry name" value="O-ACETYLTRANSFERASE WECH"/>
    <property type="match status" value="1"/>
</dbReference>
<feature type="transmembrane region" description="Helical" evidence="7">
    <location>
        <begin position="237"/>
        <end position="254"/>
    </location>
</feature>
<dbReference type="RefSeq" id="WP_205050571.1">
    <property type="nucleotide sequence ID" value="NZ_JACJKX010000012.1"/>
</dbReference>
<feature type="transmembrane region" description="Helical" evidence="7">
    <location>
        <begin position="24"/>
        <end position="44"/>
    </location>
</feature>
<comment type="caution">
    <text evidence="9">The sequence shown here is derived from an EMBL/GenBank/DDBJ whole genome shotgun (WGS) entry which is preliminary data.</text>
</comment>
<keyword evidence="4 7" id="KW-0812">Transmembrane</keyword>
<evidence type="ECO:0000256" key="2">
    <source>
        <dbReference type="ARBA" id="ARBA00007400"/>
    </source>
</evidence>
<evidence type="ECO:0000256" key="1">
    <source>
        <dbReference type="ARBA" id="ARBA00004651"/>
    </source>
</evidence>
<feature type="transmembrane region" description="Helical" evidence="7">
    <location>
        <begin position="127"/>
        <end position="146"/>
    </location>
</feature>
<gene>
    <name evidence="9" type="ORF">H5985_06845</name>
</gene>
<evidence type="ECO:0000256" key="3">
    <source>
        <dbReference type="ARBA" id="ARBA00022475"/>
    </source>
</evidence>
<feature type="transmembrane region" description="Helical" evidence="7">
    <location>
        <begin position="183"/>
        <end position="201"/>
    </location>
</feature>
<dbReference type="EMBL" id="JACJKX010000012">
    <property type="protein sequence ID" value="MBM6928981.1"/>
    <property type="molecule type" value="Genomic_DNA"/>
</dbReference>
<keyword evidence="6 7" id="KW-0472">Membrane</keyword>
<keyword evidence="3" id="KW-1003">Cell membrane</keyword>